<protein>
    <submittedName>
        <fullName evidence="4">Alkaline phosphatase family protein</fullName>
    </submittedName>
</protein>
<dbReference type="SUPFAM" id="SSF53649">
    <property type="entry name" value="Alkaline phosphatase-like"/>
    <property type="match status" value="1"/>
</dbReference>
<dbReference type="EMBL" id="JBHSRS010000015">
    <property type="protein sequence ID" value="MFC6281039.1"/>
    <property type="molecule type" value="Genomic_DNA"/>
</dbReference>
<dbReference type="InterPro" id="IPR017850">
    <property type="entry name" value="Alkaline_phosphatase_core_sf"/>
</dbReference>
<evidence type="ECO:0000256" key="1">
    <source>
        <dbReference type="ARBA" id="ARBA00022723"/>
    </source>
</evidence>
<dbReference type="RefSeq" id="WP_371436024.1">
    <property type="nucleotide sequence ID" value="NZ_JBHSRS010000015.1"/>
</dbReference>
<gene>
    <name evidence="4" type="ORF">ACFQND_07320</name>
</gene>
<evidence type="ECO:0000313" key="4">
    <source>
        <dbReference type="EMBL" id="MFC6281039.1"/>
    </source>
</evidence>
<evidence type="ECO:0000313" key="5">
    <source>
        <dbReference type="Proteomes" id="UP001596270"/>
    </source>
</evidence>
<reference evidence="5" key="1">
    <citation type="journal article" date="2019" name="Int. J. Syst. Evol. Microbiol.">
        <title>The Global Catalogue of Microorganisms (GCM) 10K type strain sequencing project: providing services to taxonomists for standard genome sequencing and annotation.</title>
        <authorList>
            <consortium name="The Broad Institute Genomics Platform"/>
            <consortium name="The Broad Institute Genome Sequencing Center for Infectious Disease"/>
            <person name="Wu L."/>
            <person name="Ma J."/>
        </authorList>
    </citation>
    <scope>NUCLEOTIDE SEQUENCE [LARGE SCALE GENOMIC DNA]</scope>
    <source>
        <strain evidence="5">CCUG 39402</strain>
    </source>
</reference>
<sequence>MGSARNLLFIMCDQLRWDYLSCFGHPTIRTPNIDALARRGVRFTNAYVQSASCGPSRMSYYTGRYVTSHRSFGNFVALPVDELTLGDYLRPHGIRVAVDGKTHVEPDPTALRQRGIDPASAAGQLLLEGGFEPFDRHDGVLADPHDEEARTNQYSNFLRQHGYVSENPWLDYANSALGAGGEVLSGWHLRYADLPARVEERHSETAYTTDRAIAFIAEQRDKPWCLHLSYIKPHWPYVAPSPYHQLYSARDVVPAVKSADELVAPHPLYASYLRHQASVTFSQNATRERVIPTYMGMITQIDDHLGRLFDSLEKSGRFDDTLVVFCSDHGDYLGDHHLGEKELWHDAAIKIPLIVYDPAAQAQASRGSTCDALVEAIDLVPTFLDALQVEGPVNRLEGRSLLPWIRGYNVPEWRDFIVSEFDYSFRTATRRELGRSVRECRTITLRDHKWKFIHCEGFRPLLFDLEADPQEFHDLAQEKALAPVIEHYSHELVSWLRARKTRTTVSDEFVDTWLEQSRFKGMKIGEW</sequence>
<dbReference type="PANTHER" id="PTHR45953:SF1">
    <property type="entry name" value="IDURONATE 2-SULFATASE"/>
    <property type="match status" value="1"/>
</dbReference>
<feature type="domain" description="Sulfatase N-terminal" evidence="3">
    <location>
        <begin position="5"/>
        <end position="388"/>
    </location>
</feature>
<evidence type="ECO:0000259" key="3">
    <source>
        <dbReference type="Pfam" id="PF00884"/>
    </source>
</evidence>
<accession>A0ABW1TVT4</accession>
<proteinExistence type="predicted"/>
<dbReference type="InterPro" id="IPR000917">
    <property type="entry name" value="Sulfatase_N"/>
</dbReference>
<dbReference type="Gene3D" id="3.40.720.10">
    <property type="entry name" value="Alkaline Phosphatase, subunit A"/>
    <property type="match status" value="1"/>
</dbReference>
<dbReference type="PANTHER" id="PTHR45953">
    <property type="entry name" value="IDURONATE 2-SULFATASE"/>
    <property type="match status" value="1"/>
</dbReference>
<name>A0ABW1TVT4_9BURK</name>
<dbReference type="CDD" id="cd16028">
    <property type="entry name" value="PMH"/>
    <property type="match status" value="1"/>
</dbReference>
<organism evidence="4 5">
    <name type="scientific">Polaromonas aquatica</name>
    <dbReference type="NCBI Taxonomy" id="332657"/>
    <lineage>
        <taxon>Bacteria</taxon>
        <taxon>Pseudomonadati</taxon>
        <taxon>Pseudomonadota</taxon>
        <taxon>Betaproteobacteria</taxon>
        <taxon>Burkholderiales</taxon>
        <taxon>Comamonadaceae</taxon>
        <taxon>Polaromonas</taxon>
    </lineage>
</organism>
<keyword evidence="2" id="KW-0378">Hydrolase</keyword>
<evidence type="ECO:0000256" key="2">
    <source>
        <dbReference type="ARBA" id="ARBA00022801"/>
    </source>
</evidence>
<keyword evidence="5" id="KW-1185">Reference proteome</keyword>
<keyword evidence="1" id="KW-0479">Metal-binding</keyword>
<dbReference type="Pfam" id="PF00884">
    <property type="entry name" value="Sulfatase"/>
    <property type="match status" value="1"/>
</dbReference>
<comment type="caution">
    <text evidence="4">The sequence shown here is derived from an EMBL/GenBank/DDBJ whole genome shotgun (WGS) entry which is preliminary data.</text>
</comment>
<dbReference type="Proteomes" id="UP001596270">
    <property type="component" value="Unassembled WGS sequence"/>
</dbReference>